<comment type="similarity">
    <text evidence="1">Belongs to the replication factor A protein 1 family.</text>
</comment>
<evidence type="ECO:0000256" key="6">
    <source>
        <dbReference type="SAM" id="MobiDB-lite"/>
    </source>
</evidence>
<keyword evidence="7" id="KW-0472">Membrane</keyword>
<dbReference type="Gene3D" id="2.40.50.140">
    <property type="entry name" value="Nucleic acid-binding proteins"/>
    <property type="match status" value="1"/>
</dbReference>
<accession>A0AAU9SGN5</accession>
<feature type="domain" description="Replication factor A C-terminal" evidence="8">
    <location>
        <begin position="130"/>
        <end position="219"/>
    </location>
</feature>
<keyword evidence="4" id="KW-0862">Zinc</keyword>
<dbReference type="Pfam" id="PF08646">
    <property type="entry name" value="Rep_fac-A_C"/>
    <property type="match status" value="1"/>
</dbReference>
<dbReference type="Proteomes" id="UP000836841">
    <property type="component" value="Chromosome 5"/>
</dbReference>
<evidence type="ECO:0000313" key="10">
    <source>
        <dbReference type="Proteomes" id="UP000836841"/>
    </source>
</evidence>
<gene>
    <name evidence="9" type="ORF">TAV2_LOCUS16077</name>
</gene>
<keyword evidence="7" id="KW-1133">Transmembrane helix</keyword>
<feature type="region of interest" description="Disordered" evidence="6">
    <location>
        <begin position="99"/>
        <end position="125"/>
    </location>
</feature>
<feature type="compositionally biased region" description="Acidic residues" evidence="6">
    <location>
        <begin position="106"/>
        <end position="121"/>
    </location>
</feature>
<keyword evidence="10" id="KW-1185">Reference proteome</keyword>
<sequence>MDPLMVRDEEASDDSVRSYNLPRVFLNAQDVRHYARHGHRSLGFGMCYIMCSPIAKMAMVVITWIVIRRAGIAEVKPLNHPVSDDDLVGDDDRCFDAECDEHGGSDSDESLSDEESGDDSAADSATVDGYISEDDWYYIGCNRCNKNVEPCEDISGYDGPPLFDCLECKKDVSDVVARYRIIVHVSDLDGDEARFMLFDSVAETVLGISTADLAKRHHEEYLFKIGVGVDNLKSRKAPYIVDIMSSD</sequence>
<keyword evidence="2" id="KW-0479">Metal-binding</keyword>
<evidence type="ECO:0000256" key="3">
    <source>
        <dbReference type="ARBA" id="ARBA00022771"/>
    </source>
</evidence>
<organism evidence="9 10">
    <name type="scientific">Thlaspi arvense</name>
    <name type="common">Field penny-cress</name>
    <dbReference type="NCBI Taxonomy" id="13288"/>
    <lineage>
        <taxon>Eukaryota</taxon>
        <taxon>Viridiplantae</taxon>
        <taxon>Streptophyta</taxon>
        <taxon>Embryophyta</taxon>
        <taxon>Tracheophyta</taxon>
        <taxon>Spermatophyta</taxon>
        <taxon>Magnoliopsida</taxon>
        <taxon>eudicotyledons</taxon>
        <taxon>Gunneridae</taxon>
        <taxon>Pentapetalae</taxon>
        <taxon>rosids</taxon>
        <taxon>malvids</taxon>
        <taxon>Brassicales</taxon>
        <taxon>Brassicaceae</taxon>
        <taxon>Thlaspideae</taxon>
        <taxon>Thlaspi</taxon>
    </lineage>
</organism>
<dbReference type="InterPro" id="IPR047192">
    <property type="entry name" value="Euk_RPA1_DBD_C"/>
</dbReference>
<evidence type="ECO:0000256" key="5">
    <source>
        <dbReference type="ARBA" id="ARBA00023125"/>
    </source>
</evidence>
<evidence type="ECO:0000256" key="4">
    <source>
        <dbReference type="ARBA" id="ARBA00022833"/>
    </source>
</evidence>
<dbReference type="InterPro" id="IPR012340">
    <property type="entry name" value="NA-bd_OB-fold"/>
</dbReference>
<dbReference type="GO" id="GO:0008270">
    <property type="term" value="F:zinc ion binding"/>
    <property type="evidence" value="ECO:0007669"/>
    <property type="project" value="UniProtKB-KW"/>
</dbReference>
<name>A0AAU9SGN5_THLAR</name>
<evidence type="ECO:0000256" key="2">
    <source>
        <dbReference type="ARBA" id="ARBA00022723"/>
    </source>
</evidence>
<dbReference type="SUPFAM" id="SSF50249">
    <property type="entry name" value="Nucleic acid-binding proteins"/>
    <property type="match status" value="1"/>
</dbReference>
<keyword evidence="3" id="KW-0863">Zinc-finger</keyword>
<dbReference type="CDD" id="cd04476">
    <property type="entry name" value="RPA1_DBD_C"/>
    <property type="match status" value="1"/>
</dbReference>
<protein>
    <recommendedName>
        <fullName evidence="8">Replication factor A C-terminal domain-containing protein</fullName>
    </recommendedName>
</protein>
<evidence type="ECO:0000256" key="1">
    <source>
        <dbReference type="ARBA" id="ARBA00005690"/>
    </source>
</evidence>
<reference evidence="9 10" key="1">
    <citation type="submission" date="2022-03" db="EMBL/GenBank/DDBJ databases">
        <authorList>
            <person name="Nunn A."/>
            <person name="Chopra R."/>
            <person name="Nunn A."/>
            <person name="Contreras Garrido A."/>
        </authorList>
    </citation>
    <scope>NUCLEOTIDE SEQUENCE [LARGE SCALE GENOMIC DNA]</scope>
</reference>
<evidence type="ECO:0000256" key="7">
    <source>
        <dbReference type="SAM" id="Phobius"/>
    </source>
</evidence>
<keyword evidence="7" id="KW-0812">Transmembrane</keyword>
<keyword evidence="5" id="KW-0238">DNA-binding</keyword>
<feature type="transmembrane region" description="Helical" evidence="7">
    <location>
        <begin position="42"/>
        <end position="67"/>
    </location>
</feature>
<dbReference type="InterPro" id="IPR013955">
    <property type="entry name" value="Rep_factor-A_C"/>
</dbReference>
<proteinExistence type="inferred from homology"/>
<dbReference type="GO" id="GO:0003677">
    <property type="term" value="F:DNA binding"/>
    <property type="evidence" value="ECO:0007669"/>
    <property type="project" value="UniProtKB-KW"/>
</dbReference>
<evidence type="ECO:0000313" key="9">
    <source>
        <dbReference type="EMBL" id="CAH2065646.1"/>
    </source>
</evidence>
<evidence type="ECO:0000259" key="8">
    <source>
        <dbReference type="Pfam" id="PF08646"/>
    </source>
</evidence>
<dbReference type="EMBL" id="OU466861">
    <property type="protein sequence ID" value="CAH2065646.1"/>
    <property type="molecule type" value="Genomic_DNA"/>
</dbReference>
<dbReference type="AlphaFoldDB" id="A0AAU9SGN5"/>